<evidence type="ECO:0000256" key="1">
    <source>
        <dbReference type="SAM" id="Phobius"/>
    </source>
</evidence>
<name>D5U3E1_THEAM</name>
<dbReference type="OrthoDB" id="148346at2157"/>
<dbReference type="HOGENOM" id="CLU_851578_0_0_2"/>
<keyword evidence="1" id="KW-0812">Transmembrane</keyword>
<dbReference type="STRING" id="633148.Tagg_1381"/>
<dbReference type="RefSeq" id="WP_013130234.1">
    <property type="nucleotide sequence ID" value="NC_014160.1"/>
</dbReference>
<sequence length="326" mass="35769">MAKRELIASLVFAVAFSTALAYASIEVVRIVNAWMLGFIPDCVLLSDFPRCQELEALFRLAGYVGLAVILLITTAGFLLKKTKLSILGSLAIYLPTIGYFAFTMFFLAGVGALRLLWLPFTDSDVLTRLGLITFLPAWIANTAITRVAELVIPGFTGDFSIPICFALMITGLTLFILATYTWVSDRLRGKALSTEGVYKLSRHPMYLGFIIWSYGLLYLASTAEPGRGWSPPAPGLPWLLSTLIIIGAALLEEAGLRSRLGDYVKYAEHTPFMIPMPGKLGEAVTYPVRKLIGKKLPETGKEVLTTMLVYLAFTVSISLIASYFII</sequence>
<keyword evidence="1" id="KW-0472">Membrane</keyword>
<dbReference type="AlphaFoldDB" id="D5U3E1"/>
<feature type="transmembrane region" description="Helical" evidence="1">
    <location>
        <begin position="160"/>
        <end position="183"/>
    </location>
</feature>
<dbReference type="Pfam" id="PF06966">
    <property type="entry name" value="DUF1295"/>
    <property type="match status" value="1"/>
</dbReference>
<feature type="transmembrane region" description="Helical" evidence="1">
    <location>
        <begin position="60"/>
        <end position="79"/>
    </location>
</feature>
<reference evidence="2 3" key="1">
    <citation type="journal article" date="2010" name="Stand. Genomic Sci.">
        <title>Complete genome sequence of Thermosphaera aggregans type strain (M11TL).</title>
        <authorList>
            <person name="Spring S."/>
            <person name="Rachel R."/>
            <person name="Lapidus A."/>
            <person name="Davenport K."/>
            <person name="Tice H."/>
            <person name="Copeland A."/>
            <person name="Cheng J.F."/>
            <person name="Lucas S."/>
            <person name="Chen F."/>
            <person name="Nolan M."/>
            <person name="Bruce D."/>
            <person name="Goodwin L."/>
            <person name="Pitluck S."/>
            <person name="Ivanova N."/>
            <person name="Mavromatis K."/>
            <person name="Ovchinnikova G."/>
            <person name="Pati A."/>
            <person name="Chen A."/>
            <person name="Palaniappan K."/>
            <person name="Land M."/>
            <person name="Hauser L."/>
            <person name="Chang Y.J."/>
            <person name="Jeffries C.C."/>
            <person name="Brettin T."/>
            <person name="Detter J.C."/>
            <person name="Tapia R."/>
            <person name="Han C."/>
            <person name="Heimerl T."/>
            <person name="Weikl F."/>
            <person name="Brambilla E."/>
            <person name="Goker M."/>
            <person name="Bristow J."/>
            <person name="Eisen J.A."/>
            <person name="Markowitz V."/>
            <person name="Hugenholtz P."/>
            <person name="Kyrpides N.C."/>
            <person name="Klenk H.P."/>
        </authorList>
    </citation>
    <scope>NUCLEOTIDE SEQUENCE [LARGE SCALE GENOMIC DNA]</scope>
    <source>
        <strain evidence="3">DSM 11486 / M11TL</strain>
    </source>
</reference>
<dbReference type="GeneID" id="9166430"/>
<evidence type="ECO:0000313" key="3">
    <source>
        <dbReference type="Proteomes" id="UP000002376"/>
    </source>
</evidence>
<proteinExistence type="predicted"/>
<organism evidence="2 3">
    <name type="scientific">Thermosphaera aggregans (strain DSM 11486 / M11TL)</name>
    <dbReference type="NCBI Taxonomy" id="633148"/>
    <lineage>
        <taxon>Archaea</taxon>
        <taxon>Thermoproteota</taxon>
        <taxon>Thermoprotei</taxon>
        <taxon>Desulfurococcales</taxon>
        <taxon>Desulfurococcaceae</taxon>
        <taxon>Thermosphaera</taxon>
    </lineage>
</organism>
<feature type="transmembrane region" description="Helical" evidence="1">
    <location>
        <begin position="91"/>
        <end position="117"/>
    </location>
</feature>
<reference evidence="3" key="2">
    <citation type="journal article" date="2010" name="Stand. Genomic Sci.">
        <title>Complete genome sequence of Thermosphaera aggregans type strain (M11TLT).</title>
        <authorList>
            <person name="Spring S."/>
            <person name="Rachel R."/>
            <person name="Lapidus A."/>
            <person name="Davenport K."/>
            <person name="Tice H."/>
            <person name="Copeland A."/>
            <person name="Cheng J.-F."/>
            <person name="Lucas S."/>
            <person name="Chen F."/>
            <person name="Nolan M."/>
            <person name="Bruce D."/>
            <person name="Goodwin L."/>
            <person name="Pitluck S."/>
            <person name="Ivanova N."/>
            <person name="Mavromatis K."/>
            <person name="Ovchinnikova G."/>
            <person name="Pati A."/>
            <person name="Chen A."/>
            <person name="Palaniappan K."/>
            <person name="Land M."/>
            <person name="Hauser L."/>
            <person name="Chang Y.-J."/>
            <person name="Jeffries C.C."/>
            <person name="Brettin T."/>
            <person name="Detter J.C."/>
            <person name="Tapia R."/>
            <person name="Han C."/>
            <person name="Heimerl T."/>
            <person name="Weikl F."/>
            <person name="Brambilla E."/>
            <person name="Goker M."/>
            <person name="Bristow J."/>
            <person name="Eisen J.A."/>
            <person name="Markowitz V."/>
            <person name="Hugenholtz P."/>
            <person name="Kyrpides N.C."/>
            <person name="Klenk H.-P."/>
        </authorList>
    </citation>
    <scope>NUCLEOTIDE SEQUENCE [LARGE SCALE GENOMIC DNA]</scope>
    <source>
        <strain evidence="3">DSM 11486 / M11TL</strain>
    </source>
</reference>
<keyword evidence="1" id="KW-1133">Transmembrane helix</keyword>
<feature type="transmembrane region" description="Helical" evidence="1">
    <location>
        <begin position="204"/>
        <end position="223"/>
    </location>
</feature>
<dbReference type="eggNOG" id="arCOG03580">
    <property type="taxonomic scope" value="Archaea"/>
</dbReference>
<evidence type="ECO:0008006" key="4">
    <source>
        <dbReference type="Google" id="ProtNLM"/>
    </source>
</evidence>
<dbReference type="InterPro" id="IPR010721">
    <property type="entry name" value="UstE-like"/>
</dbReference>
<protein>
    <recommendedName>
        <fullName evidence="4">DUF1295 domain-containing protein</fullName>
    </recommendedName>
</protein>
<dbReference type="EMBL" id="CP001939">
    <property type="protein sequence ID" value="ADG91641.1"/>
    <property type="molecule type" value="Genomic_DNA"/>
</dbReference>
<reference key="3">
    <citation type="submission" date="2010-02" db="EMBL/GenBank/DDBJ databases">
        <title>Complete genome sequence of Thermosphaera aggregans type strain (M11TL).</title>
        <authorList>
            <consortium name="US DOE Joint Genome Institute (JGI-PGF)"/>
            <person name="Spring S."/>
            <person name="Lapidus A."/>
            <person name="Munk C."/>
            <person name="Schroeder M."/>
            <person name="Glavina Del Rio T."/>
            <person name="Tice H."/>
            <person name="Copeland A."/>
            <person name="Cheng J.-F."/>
            <person name="Lucas S."/>
            <person name="Chen F."/>
            <person name="Nolan M."/>
            <person name="Bruce D."/>
            <person name="Goodwin L."/>
            <person name="Pitluck S."/>
            <person name="Ivanova N."/>
            <person name="Mavromatis K."/>
            <person name="Ovchinnikova G."/>
            <person name="Pati A."/>
            <person name="Chen A."/>
            <person name="Palaniappan K."/>
            <person name="Land M."/>
            <person name="Hauser L."/>
            <person name="Chang Y.-J."/>
            <person name="Jeffries C.C."/>
            <person name="Brettin T."/>
            <person name="Detter J.C."/>
            <person name="Tapia R."/>
            <person name="Han C."/>
            <person name="Chain P."/>
            <person name="Heimerl T."/>
            <person name="Weik F."/>
            <person name="Goker M."/>
            <person name="Rachel R."/>
            <person name="Bristow J."/>
            <person name="Eisen J.A."/>
            <person name="Markowitz V."/>
            <person name="Hugenholtz P."/>
            <person name="Kyrpides N.C."/>
            <person name="Klenk H.-P."/>
        </authorList>
    </citation>
    <scope>NUCLEOTIDE SEQUENCE</scope>
    <source>
        <strain>DSM 11486</strain>
    </source>
</reference>
<feature type="transmembrane region" description="Helical" evidence="1">
    <location>
        <begin position="303"/>
        <end position="325"/>
    </location>
</feature>
<feature type="transmembrane region" description="Helical" evidence="1">
    <location>
        <begin position="129"/>
        <end position="148"/>
    </location>
</feature>
<dbReference type="Proteomes" id="UP000002376">
    <property type="component" value="Chromosome"/>
</dbReference>
<keyword evidence="3" id="KW-1185">Reference proteome</keyword>
<gene>
    <name evidence="2" type="ordered locus">Tagg_1381</name>
</gene>
<accession>D5U3E1</accession>
<dbReference type="Gene3D" id="1.20.120.1630">
    <property type="match status" value="1"/>
</dbReference>
<feature type="transmembrane region" description="Helical" evidence="1">
    <location>
        <begin position="235"/>
        <end position="251"/>
    </location>
</feature>
<evidence type="ECO:0000313" key="2">
    <source>
        <dbReference type="EMBL" id="ADG91641.1"/>
    </source>
</evidence>
<dbReference type="KEGG" id="tag:Tagg_1381"/>